<protein>
    <submittedName>
        <fullName evidence="5">Uncharacterized protein</fullName>
    </submittedName>
</protein>
<accession>A0A4D9CTJ6</accession>
<feature type="region of interest" description="Disordered" evidence="4">
    <location>
        <begin position="319"/>
        <end position="395"/>
    </location>
</feature>
<keyword evidence="2 3" id="KW-0040">ANK repeat</keyword>
<comment type="caution">
    <text evidence="5">The sequence shown here is derived from an EMBL/GenBank/DDBJ whole genome shotgun (WGS) entry which is preliminary data.</text>
</comment>
<feature type="compositionally biased region" description="Basic and acidic residues" evidence="4">
    <location>
        <begin position="344"/>
        <end position="361"/>
    </location>
</feature>
<dbReference type="PANTHER" id="PTHR24171">
    <property type="entry name" value="ANKYRIN REPEAT DOMAIN-CONTAINING PROTEIN 39-RELATED"/>
    <property type="match status" value="1"/>
</dbReference>
<gene>
    <name evidence="5" type="ORF">NSK_007578</name>
</gene>
<dbReference type="Gene3D" id="1.25.40.20">
    <property type="entry name" value="Ankyrin repeat-containing domain"/>
    <property type="match status" value="1"/>
</dbReference>
<sequence>MAANVPFSIVAVEEEVDLVMAEFVTAARQECLIAATRRGDVSTVAELLEQDNSLLYQTINRKTSLLVVAVKHGHHALCEFLIRKGVEVNKICNAGLTAVHHAAMLPDSQAIPLIHLLVKHGAHLNPPPHTRRYGWQSPLHLAVEKKRLGAVRELVAMGSNIFGRNGQQQTPLALCGQFSAVAKAMDEGFRLQRLRSLIRRLFLLSGILPLMPPPGETKDRDLASVSHRKRGRQREGESVLEGGVRGEALKDERRKDGADERGPTVGEKTAILLNGKQKGTPNRGKCWGKMNAIERRYRGGKGSPLLTFNCREIGKEELGRGVEGEDDGGGEGRGDGGGEAVGGVERRQGLQMEDKENEKRAGCGRGGKAKQSEGKGAKGGGRKQKSTLSRKKLEERRTARLMKTVFEELPFDLRSTIVTFV</sequence>
<feature type="repeat" description="ANK" evidence="3">
    <location>
        <begin position="94"/>
        <end position="129"/>
    </location>
</feature>
<feature type="compositionally biased region" description="Basic residues" evidence="4">
    <location>
        <begin position="380"/>
        <end position="390"/>
    </location>
</feature>
<evidence type="ECO:0000256" key="1">
    <source>
        <dbReference type="ARBA" id="ARBA00022737"/>
    </source>
</evidence>
<evidence type="ECO:0000256" key="3">
    <source>
        <dbReference type="PROSITE-ProRule" id="PRU00023"/>
    </source>
</evidence>
<feature type="repeat" description="ANK" evidence="3">
    <location>
        <begin position="134"/>
        <end position="166"/>
    </location>
</feature>
<proteinExistence type="predicted"/>
<dbReference type="InterPro" id="IPR002110">
    <property type="entry name" value="Ankyrin_rpt"/>
</dbReference>
<feature type="region of interest" description="Disordered" evidence="4">
    <location>
        <begin position="213"/>
        <end position="284"/>
    </location>
</feature>
<organism evidence="5 6">
    <name type="scientific">Nannochloropsis salina CCMP1776</name>
    <dbReference type="NCBI Taxonomy" id="1027361"/>
    <lineage>
        <taxon>Eukaryota</taxon>
        <taxon>Sar</taxon>
        <taxon>Stramenopiles</taxon>
        <taxon>Ochrophyta</taxon>
        <taxon>Eustigmatophyceae</taxon>
        <taxon>Eustigmatales</taxon>
        <taxon>Monodopsidaceae</taxon>
        <taxon>Microchloropsis</taxon>
        <taxon>Microchloropsis salina</taxon>
    </lineage>
</organism>
<feature type="compositionally biased region" description="Basic and acidic residues" evidence="4">
    <location>
        <begin position="247"/>
        <end position="262"/>
    </location>
</feature>
<dbReference type="Proteomes" id="UP000355283">
    <property type="component" value="Unassembled WGS sequence"/>
</dbReference>
<evidence type="ECO:0000313" key="6">
    <source>
        <dbReference type="Proteomes" id="UP000355283"/>
    </source>
</evidence>
<dbReference type="PROSITE" id="PS50088">
    <property type="entry name" value="ANK_REPEAT"/>
    <property type="match status" value="2"/>
</dbReference>
<evidence type="ECO:0000256" key="4">
    <source>
        <dbReference type="SAM" id="MobiDB-lite"/>
    </source>
</evidence>
<dbReference type="AlphaFoldDB" id="A0A4D9CTJ6"/>
<dbReference type="Pfam" id="PF12796">
    <property type="entry name" value="Ank_2"/>
    <property type="match status" value="1"/>
</dbReference>
<dbReference type="SUPFAM" id="SSF48403">
    <property type="entry name" value="Ankyrin repeat"/>
    <property type="match status" value="1"/>
</dbReference>
<evidence type="ECO:0000313" key="5">
    <source>
        <dbReference type="EMBL" id="TFJ80935.1"/>
    </source>
</evidence>
<name>A0A4D9CTJ6_9STRA</name>
<reference evidence="5 6" key="1">
    <citation type="submission" date="2019-01" db="EMBL/GenBank/DDBJ databases">
        <title>Nuclear Genome Assembly of the Microalgal Biofuel strain Nannochloropsis salina CCMP1776.</title>
        <authorList>
            <person name="Hovde B."/>
        </authorList>
    </citation>
    <scope>NUCLEOTIDE SEQUENCE [LARGE SCALE GENOMIC DNA]</scope>
    <source>
        <strain evidence="5 6">CCMP1776</strain>
    </source>
</reference>
<keyword evidence="1" id="KW-0677">Repeat</keyword>
<dbReference type="OrthoDB" id="539213at2759"/>
<evidence type="ECO:0000256" key="2">
    <source>
        <dbReference type="ARBA" id="ARBA00023043"/>
    </source>
</evidence>
<dbReference type="EMBL" id="SDOX01000145">
    <property type="protein sequence ID" value="TFJ80935.1"/>
    <property type="molecule type" value="Genomic_DNA"/>
</dbReference>
<dbReference type="InterPro" id="IPR036770">
    <property type="entry name" value="Ankyrin_rpt-contain_sf"/>
</dbReference>
<dbReference type="SMART" id="SM00248">
    <property type="entry name" value="ANK"/>
    <property type="match status" value="4"/>
</dbReference>
<keyword evidence="6" id="KW-1185">Reference proteome</keyword>